<comment type="caution">
    <text evidence="2">The sequence shown here is derived from an EMBL/GenBank/DDBJ whole genome shotgun (WGS) entry which is preliminary data.</text>
</comment>
<dbReference type="PANTHER" id="PTHR30595:SF6">
    <property type="entry name" value="SCHLAFEN ALBA-2 DOMAIN-CONTAINING PROTEIN"/>
    <property type="match status" value="1"/>
</dbReference>
<keyword evidence="3" id="KW-1185">Reference proteome</keyword>
<evidence type="ECO:0000313" key="3">
    <source>
        <dbReference type="Proteomes" id="UP001524587"/>
    </source>
</evidence>
<dbReference type="InterPro" id="IPR038461">
    <property type="entry name" value="Schlafen_AlbA_2_dom_sf"/>
</dbReference>
<dbReference type="Proteomes" id="UP001524587">
    <property type="component" value="Unassembled WGS sequence"/>
</dbReference>
<sequence length="375" mass="41472">MIDTALDQIALDDIERLVLYGRSEGVTLDFKEAFPSADHKGTRDFLADVTAFANTDGGDIIIGVREDGNGTAAELVGIDTTGLDEALRRIDDQLRNCVDPRVPLFRVRIISLANGRSVLVMRVGASLIAPHRVVFDRSSRFYRRGNRSNYEMSTAELRQAFAASNDLPKRIRDLHRKAVEATAGTDMPCRIQDGPAAVLTIAPLSILREAREVNFTREVAILPPRHTSNLSMVIGLEGVIVHSPVDAQTGGVRSWSINHRLGYLDFAWVIGHQDQGQKLVWPKYFVPELKGIVSFSISRLRSLGIEGPWIAMLTLAGIRGYRIVAGDGYMTDPAWQDPAYLGEIIDDAMAPEALRPFTEGFWRLFGVDRPPASHI</sequence>
<organism evidence="2 3">
    <name type="scientific">Endosaccharibacter trunci</name>
    <dbReference type="NCBI Taxonomy" id="2812733"/>
    <lineage>
        <taxon>Bacteria</taxon>
        <taxon>Pseudomonadati</taxon>
        <taxon>Pseudomonadota</taxon>
        <taxon>Alphaproteobacteria</taxon>
        <taxon>Acetobacterales</taxon>
        <taxon>Acetobacteraceae</taxon>
        <taxon>Endosaccharibacter</taxon>
    </lineage>
</organism>
<proteinExistence type="predicted"/>
<protein>
    <submittedName>
        <fullName evidence="2">ATP-binding protein</fullName>
    </submittedName>
</protein>
<accession>A0ABT1WDY0</accession>
<dbReference type="Pfam" id="PF04326">
    <property type="entry name" value="SLFN_AlbA_2"/>
    <property type="match status" value="1"/>
</dbReference>
<evidence type="ECO:0000259" key="1">
    <source>
        <dbReference type="Pfam" id="PF04326"/>
    </source>
</evidence>
<gene>
    <name evidence="2" type="ORF">NFI95_16240</name>
</gene>
<dbReference type="EMBL" id="JAMSKV010000019">
    <property type="protein sequence ID" value="MCQ8279993.1"/>
    <property type="molecule type" value="Genomic_DNA"/>
</dbReference>
<feature type="domain" description="Schlafen AlbA-2" evidence="1">
    <location>
        <begin position="24"/>
        <end position="150"/>
    </location>
</feature>
<dbReference type="PANTHER" id="PTHR30595">
    <property type="entry name" value="GLPR-RELATED TRANSCRIPTIONAL REPRESSOR"/>
    <property type="match status" value="1"/>
</dbReference>
<name>A0ABT1WDY0_9PROT</name>
<reference evidence="2 3" key="1">
    <citation type="submission" date="2022-06" db="EMBL/GenBank/DDBJ databases">
        <title>Endosaccharibacter gen. nov., sp. nov., endophytic bacteria isolated from sugarcane.</title>
        <authorList>
            <person name="Pitiwittayakul N."/>
            <person name="Yukphan P."/>
            <person name="Charoenyingcharoen P."/>
            <person name="Tanasupawat S."/>
        </authorList>
    </citation>
    <scope>NUCLEOTIDE SEQUENCE [LARGE SCALE GENOMIC DNA]</scope>
    <source>
        <strain evidence="2 3">KSS8</strain>
    </source>
</reference>
<dbReference type="GO" id="GO:0005524">
    <property type="term" value="F:ATP binding"/>
    <property type="evidence" value="ECO:0007669"/>
    <property type="project" value="UniProtKB-KW"/>
</dbReference>
<dbReference type="RefSeq" id="WP_422865481.1">
    <property type="nucleotide sequence ID" value="NZ_JAMSKV010000019.1"/>
</dbReference>
<dbReference type="Gene3D" id="3.30.950.30">
    <property type="entry name" value="Schlafen, AAA domain"/>
    <property type="match status" value="1"/>
</dbReference>
<dbReference type="InterPro" id="IPR007421">
    <property type="entry name" value="Schlafen_AlbA_2_dom"/>
</dbReference>
<keyword evidence="2" id="KW-0547">Nucleotide-binding</keyword>
<evidence type="ECO:0000313" key="2">
    <source>
        <dbReference type="EMBL" id="MCQ8279993.1"/>
    </source>
</evidence>
<keyword evidence="2" id="KW-0067">ATP-binding</keyword>